<evidence type="ECO:0000256" key="7">
    <source>
        <dbReference type="ARBA" id="ARBA00034754"/>
    </source>
</evidence>
<dbReference type="Proteomes" id="UP000199516">
    <property type="component" value="Unassembled WGS sequence"/>
</dbReference>
<dbReference type="Gene3D" id="1.20.272.10">
    <property type="match status" value="1"/>
</dbReference>
<keyword evidence="5" id="KW-0235">DNA replication</keyword>
<dbReference type="Gene3D" id="1.10.8.60">
    <property type="match status" value="1"/>
</dbReference>
<sequence>MIKTGLDQTYWSCMQMNYLQLSNELKKKKLHSLYLLYGNEGFFIKDVVDRIVDLALPTEEHDFNYSIYDMKETPVDAAVEEAETLPFFGEKRVILLKNSYFLTGSKRKEDVEHDVTKLEKYAEQPLSQTILIVTVNNEKLDERKKVVKKLKKQAVVMEASPFKEENMKEWLDDFIKETDVNITQNAKSRFIQLAGRDMNNLVSESQKLALFAAGGKEVNEDVVDTMIARTLEDNIFDLVDHVVNRRREKAFRVYFDLLKQNEEPIKILNLLARQFRIILHVLRLKQKGYSRQKMASKLKLHPYAVKIAEGQSAHFNERTLAGILSDLADADYAIKTGKIDKSLCLELNISKLVK</sequence>
<dbReference type="InterPro" id="IPR048466">
    <property type="entry name" value="DNA_pol3_delta-like_C"/>
</dbReference>
<dbReference type="EC" id="2.7.7.7" evidence="1"/>
<dbReference type="PANTHER" id="PTHR34388:SF1">
    <property type="entry name" value="DNA POLYMERASE III SUBUNIT DELTA"/>
    <property type="match status" value="1"/>
</dbReference>
<dbReference type="InterPro" id="IPR010372">
    <property type="entry name" value="DNA_pol3_delta_N"/>
</dbReference>
<keyword evidence="6" id="KW-0239">DNA-directed DNA polymerase</keyword>
<dbReference type="GO" id="GO:0009360">
    <property type="term" value="C:DNA polymerase III complex"/>
    <property type="evidence" value="ECO:0007669"/>
    <property type="project" value="InterPro"/>
</dbReference>
<dbReference type="InterPro" id="IPR005790">
    <property type="entry name" value="DNA_polIII_delta"/>
</dbReference>
<comment type="similarity">
    <text evidence="7">Belongs to the DNA polymerase HolA subunit family.</text>
</comment>
<dbReference type="Gene3D" id="3.40.50.300">
    <property type="entry name" value="P-loop containing nucleotide triphosphate hydrolases"/>
    <property type="match status" value="1"/>
</dbReference>
<dbReference type="SUPFAM" id="SSF52540">
    <property type="entry name" value="P-loop containing nucleoside triphosphate hydrolases"/>
    <property type="match status" value="1"/>
</dbReference>
<proteinExistence type="inferred from homology"/>
<evidence type="ECO:0000313" key="12">
    <source>
        <dbReference type="Proteomes" id="UP000199516"/>
    </source>
</evidence>
<keyword evidence="4" id="KW-0548">Nucleotidyltransferase</keyword>
<evidence type="ECO:0000259" key="9">
    <source>
        <dbReference type="Pfam" id="PF06144"/>
    </source>
</evidence>
<feature type="domain" description="DNA polymerase III delta subunit-like C-terminal" evidence="10">
    <location>
        <begin position="232"/>
        <end position="351"/>
    </location>
</feature>
<dbReference type="SUPFAM" id="SSF48019">
    <property type="entry name" value="post-AAA+ oligomerization domain-like"/>
    <property type="match status" value="1"/>
</dbReference>
<evidence type="ECO:0000256" key="2">
    <source>
        <dbReference type="ARBA" id="ARBA00017703"/>
    </source>
</evidence>
<evidence type="ECO:0000313" key="11">
    <source>
        <dbReference type="EMBL" id="SFE28543.1"/>
    </source>
</evidence>
<evidence type="ECO:0000256" key="3">
    <source>
        <dbReference type="ARBA" id="ARBA00022679"/>
    </source>
</evidence>
<evidence type="ECO:0000259" key="10">
    <source>
        <dbReference type="Pfam" id="PF21694"/>
    </source>
</evidence>
<dbReference type="Pfam" id="PF06144">
    <property type="entry name" value="DNA_pol3_delta"/>
    <property type="match status" value="1"/>
</dbReference>
<evidence type="ECO:0000256" key="6">
    <source>
        <dbReference type="ARBA" id="ARBA00022932"/>
    </source>
</evidence>
<organism evidence="11 12">
    <name type="scientific">Alteribacillus iranensis</name>
    <dbReference type="NCBI Taxonomy" id="930128"/>
    <lineage>
        <taxon>Bacteria</taxon>
        <taxon>Bacillati</taxon>
        <taxon>Bacillota</taxon>
        <taxon>Bacilli</taxon>
        <taxon>Bacillales</taxon>
        <taxon>Bacillaceae</taxon>
        <taxon>Alteribacillus</taxon>
    </lineage>
</organism>
<dbReference type="EMBL" id="FONT01000001">
    <property type="protein sequence ID" value="SFE28543.1"/>
    <property type="molecule type" value="Genomic_DNA"/>
</dbReference>
<keyword evidence="3" id="KW-0808">Transferase</keyword>
<accession>A0A1I1ZDG5</accession>
<comment type="catalytic activity">
    <reaction evidence="8">
        <text>DNA(n) + a 2'-deoxyribonucleoside 5'-triphosphate = DNA(n+1) + diphosphate</text>
        <dbReference type="Rhea" id="RHEA:22508"/>
        <dbReference type="Rhea" id="RHEA-COMP:17339"/>
        <dbReference type="Rhea" id="RHEA-COMP:17340"/>
        <dbReference type="ChEBI" id="CHEBI:33019"/>
        <dbReference type="ChEBI" id="CHEBI:61560"/>
        <dbReference type="ChEBI" id="CHEBI:173112"/>
        <dbReference type="EC" id="2.7.7.7"/>
    </reaction>
</comment>
<dbReference type="GO" id="GO:0003887">
    <property type="term" value="F:DNA-directed DNA polymerase activity"/>
    <property type="evidence" value="ECO:0007669"/>
    <property type="project" value="UniProtKB-KW"/>
</dbReference>
<dbReference type="GO" id="GO:0003677">
    <property type="term" value="F:DNA binding"/>
    <property type="evidence" value="ECO:0007669"/>
    <property type="project" value="InterPro"/>
</dbReference>
<reference evidence="11 12" key="1">
    <citation type="submission" date="2016-10" db="EMBL/GenBank/DDBJ databases">
        <authorList>
            <person name="de Groot N.N."/>
        </authorList>
    </citation>
    <scope>NUCLEOTIDE SEQUENCE [LARGE SCALE GENOMIC DNA]</scope>
    <source>
        <strain evidence="11 12">DSM 23995</strain>
    </source>
</reference>
<dbReference type="InterPro" id="IPR027417">
    <property type="entry name" value="P-loop_NTPase"/>
</dbReference>
<evidence type="ECO:0000256" key="1">
    <source>
        <dbReference type="ARBA" id="ARBA00012417"/>
    </source>
</evidence>
<gene>
    <name evidence="11" type="ORF">SAMN05192532_101122</name>
</gene>
<dbReference type="InterPro" id="IPR008921">
    <property type="entry name" value="DNA_pol3_clamp-load_cplx_C"/>
</dbReference>
<dbReference type="RefSeq" id="WP_177194635.1">
    <property type="nucleotide sequence ID" value="NZ_FONT01000001.1"/>
</dbReference>
<feature type="domain" description="DNA polymerase III delta N-terminal" evidence="9">
    <location>
        <begin position="34"/>
        <end position="159"/>
    </location>
</feature>
<dbReference type="AlphaFoldDB" id="A0A1I1ZDG5"/>
<dbReference type="NCBIfam" id="TIGR01128">
    <property type="entry name" value="holA"/>
    <property type="match status" value="1"/>
</dbReference>
<evidence type="ECO:0000256" key="4">
    <source>
        <dbReference type="ARBA" id="ARBA00022695"/>
    </source>
</evidence>
<dbReference type="GO" id="GO:0006261">
    <property type="term" value="P:DNA-templated DNA replication"/>
    <property type="evidence" value="ECO:0007669"/>
    <property type="project" value="TreeGrafter"/>
</dbReference>
<name>A0A1I1ZDG5_9BACI</name>
<dbReference type="STRING" id="930128.SAMN05192532_101122"/>
<evidence type="ECO:0000256" key="8">
    <source>
        <dbReference type="ARBA" id="ARBA00049244"/>
    </source>
</evidence>
<keyword evidence="12" id="KW-1185">Reference proteome</keyword>
<evidence type="ECO:0000256" key="5">
    <source>
        <dbReference type="ARBA" id="ARBA00022705"/>
    </source>
</evidence>
<protein>
    <recommendedName>
        <fullName evidence="2">DNA polymerase III subunit delta</fullName>
        <ecNumber evidence="1">2.7.7.7</ecNumber>
    </recommendedName>
</protein>
<dbReference type="PANTHER" id="PTHR34388">
    <property type="entry name" value="DNA POLYMERASE III SUBUNIT DELTA"/>
    <property type="match status" value="1"/>
</dbReference>
<dbReference type="Pfam" id="PF21694">
    <property type="entry name" value="DNA_pol3_delta_C"/>
    <property type="match status" value="1"/>
</dbReference>